<reference evidence="4" key="1">
    <citation type="journal article" date="2015" name="Nature">
        <title>Complex archaea that bridge the gap between prokaryotes and eukaryotes.</title>
        <authorList>
            <person name="Spang A."/>
            <person name="Saw J.H."/>
            <person name="Jorgensen S.L."/>
            <person name="Zaremba-Niedzwiedzka K."/>
            <person name="Martijn J."/>
            <person name="Lind A.E."/>
            <person name="van Eijk R."/>
            <person name="Schleper C."/>
            <person name="Guy L."/>
            <person name="Ettema T.J."/>
        </authorList>
    </citation>
    <scope>NUCLEOTIDE SEQUENCE</scope>
</reference>
<name>A0A0F8ZMZ5_9ZZZZ</name>
<protein>
    <recommendedName>
        <fullName evidence="3">AMP-dependent synthetase/ligase domain-containing protein</fullName>
    </recommendedName>
</protein>
<organism evidence="4">
    <name type="scientific">marine sediment metagenome</name>
    <dbReference type="NCBI Taxonomy" id="412755"/>
    <lineage>
        <taxon>unclassified sequences</taxon>
        <taxon>metagenomes</taxon>
        <taxon>ecological metagenomes</taxon>
    </lineage>
</organism>
<dbReference type="Pfam" id="PF00501">
    <property type="entry name" value="AMP-binding"/>
    <property type="match status" value="1"/>
</dbReference>
<dbReference type="PANTHER" id="PTHR43201:SF5">
    <property type="entry name" value="MEDIUM-CHAIN ACYL-COA LIGASE ACSF2, MITOCHONDRIAL"/>
    <property type="match status" value="1"/>
</dbReference>
<evidence type="ECO:0000259" key="3">
    <source>
        <dbReference type="Pfam" id="PF00501"/>
    </source>
</evidence>
<accession>A0A0F8ZMZ5</accession>
<dbReference type="GO" id="GO:0006631">
    <property type="term" value="P:fatty acid metabolic process"/>
    <property type="evidence" value="ECO:0007669"/>
    <property type="project" value="TreeGrafter"/>
</dbReference>
<feature type="non-terminal residue" evidence="4">
    <location>
        <position position="267"/>
    </location>
</feature>
<comment type="similarity">
    <text evidence="1">Belongs to the ATP-dependent AMP-binding enzyme family.</text>
</comment>
<evidence type="ECO:0000313" key="4">
    <source>
        <dbReference type="EMBL" id="KKK95207.1"/>
    </source>
</evidence>
<feature type="domain" description="AMP-dependent synthetase/ligase" evidence="3">
    <location>
        <begin position="14"/>
        <end position="262"/>
    </location>
</feature>
<dbReference type="SUPFAM" id="SSF56801">
    <property type="entry name" value="Acetyl-CoA synthetase-like"/>
    <property type="match status" value="1"/>
</dbReference>
<dbReference type="PANTHER" id="PTHR43201">
    <property type="entry name" value="ACYL-COA SYNTHETASE"/>
    <property type="match status" value="1"/>
</dbReference>
<keyword evidence="2" id="KW-0436">Ligase</keyword>
<evidence type="ECO:0000256" key="2">
    <source>
        <dbReference type="ARBA" id="ARBA00022598"/>
    </source>
</evidence>
<proteinExistence type="inferred from homology"/>
<dbReference type="AlphaFoldDB" id="A0A0F8ZMZ5"/>
<evidence type="ECO:0000256" key="1">
    <source>
        <dbReference type="ARBA" id="ARBA00006432"/>
    </source>
</evidence>
<sequence length="267" mass="29489">MGLYDFTFYDLIERNAICFKEKDAWFDADDHRTLTFSQYKDRVDQLAGGLQGAGIKKGDRIGILGKNCLEYFLLYGAAAALGAILLPINWRLSAEEVCSNLNDCQPTVVFVGKEYQDLIQGIKEKLASVEIYYNLGSEGGEFLAFDSLTDTRPELVLEDISTDDGFVIMHTAAMAGRPRGALLSHGNVLCANIHFDAIFDLTSQDVHLSLLPLFHVSGLFMATMSFHAGVLNVNMSKFDAAKAVQLIEDKHVTMLFTFSPILGSIIE</sequence>
<dbReference type="Gene3D" id="3.40.50.12780">
    <property type="entry name" value="N-terminal domain of ligase-like"/>
    <property type="match status" value="1"/>
</dbReference>
<dbReference type="InterPro" id="IPR000873">
    <property type="entry name" value="AMP-dep_synth/lig_dom"/>
</dbReference>
<comment type="caution">
    <text evidence="4">The sequence shown here is derived from an EMBL/GenBank/DDBJ whole genome shotgun (WGS) entry which is preliminary data.</text>
</comment>
<gene>
    <name evidence="4" type="ORF">LCGC14_2675120</name>
</gene>
<dbReference type="InterPro" id="IPR042099">
    <property type="entry name" value="ANL_N_sf"/>
</dbReference>
<dbReference type="EMBL" id="LAZR01047009">
    <property type="protein sequence ID" value="KKK95207.1"/>
    <property type="molecule type" value="Genomic_DNA"/>
</dbReference>
<dbReference type="GO" id="GO:0031956">
    <property type="term" value="F:medium-chain fatty acid-CoA ligase activity"/>
    <property type="evidence" value="ECO:0007669"/>
    <property type="project" value="TreeGrafter"/>
</dbReference>